<gene>
    <name evidence="1" type="ORF">FA95DRAFT_1576713</name>
</gene>
<accession>A0ACB8RA12</accession>
<organism evidence="1 2">
    <name type="scientific">Auriscalpium vulgare</name>
    <dbReference type="NCBI Taxonomy" id="40419"/>
    <lineage>
        <taxon>Eukaryota</taxon>
        <taxon>Fungi</taxon>
        <taxon>Dikarya</taxon>
        <taxon>Basidiomycota</taxon>
        <taxon>Agaricomycotina</taxon>
        <taxon>Agaricomycetes</taxon>
        <taxon>Russulales</taxon>
        <taxon>Auriscalpiaceae</taxon>
        <taxon>Auriscalpium</taxon>
    </lineage>
</organism>
<dbReference type="Proteomes" id="UP000814033">
    <property type="component" value="Unassembled WGS sequence"/>
</dbReference>
<comment type="caution">
    <text evidence="1">The sequence shown here is derived from an EMBL/GenBank/DDBJ whole genome shotgun (WGS) entry which is preliminary data.</text>
</comment>
<proteinExistence type="predicted"/>
<reference evidence="1" key="1">
    <citation type="submission" date="2021-02" db="EMBL/GenBank/DDBJ databases">
        <authorList>
            <consortium name="DOE Joint Genome Institute"/>
            <person name="Ahrendt S."/>
            <person name="Looney B.P."/>
            <person name="Miyauchi S."/>
            <person name="Morin E."/>
            <person name="Drula E."/>
            <person name="Courty P.E."/>
            <person name="Chicoki N."/>
            <person name="Fauchery L."/>
            <person name="Kohler A."/>
            <person name="Kuo A."/>
            <person name="Labutti K."/>
            <person name="Pangilinan J."/>
            <person name="Lipzen A."/>
            <person name="Riley R."/>
            <person name="Andreopoulos W."/>
            <person name="He G."/>
            <person name="Johnson J."/>
            <person name="Barry K.W."/>
            <person name="Grigoriev I.V."/>
            <person name="Nagy L."/>
            <person name="Hibbett D."/>
            <person name="Henrissat B."/>
            <person name="Matheny P.B."/>
            <person name="Labbe J."/>
            <person name="Martin F."/>
        </authorList>
    </citation>
    <scope>NUCLEOTIDE SEQUENCE</scope>
    <source>
        <strain evidence="1">FP105234-sp</strain>
    </source>
</reference>
<evidence type="ECO:0000313" key="2">
    <source>
        <dbReference type="Proteomes" id="UP000814033"/>
    </source>
</evidence>
<evidence type="ECO:0000313" key="1">
    <source>
        <dbReference type="EMBL" id="KAI0040848.1"/>
    </source>
</evidence>
<protein>
    <submittedName>
        <fullName evidence="1">Uncharacterized protein</fullName>
    </submittedName>
</protein>
<sequence>MAPGAKDAPVKLTAAARKLAAAGPQATSTSARQTRGQLADARAQSPTTIPRAARTTRARRPTAAANAAAGPSRDMTPALNPLALAGPSLASLPLDPFGGPDFPSHENPFARPAVTGERFAFWNANDRSPSPATIEETMASIEDAPWSPAPDPPELPMPETLVPFYQAKLDEVLQDMQAMRPQSPLSPAPASPASDIENLPPTAHSPLGAPLELARPATPVIEPQPTQRYVQPPSTAADQRAMARILYAGPGVAAALNPPSFTSGTFPQIHFVHHAVAFEDTSPSQITAWFHLPMAKLVVRPFEPPARTPTEQAPVAIKLAQQLAAITGLASVEVSAPQRSPAAINAGRYPKGYLAHGLTPDAVQLLLARGVWSSRELTFHAIAFEARLPSLLFRLAGLTTRDPAVVRRIVRFTWSTTPVLDFFAALVDSTRGNERPLTDAHIKHLIASMRATRVDFKQPGGILSTPHYAITIDSSEIPEDVLWYTIASRLKSLRYESPIHGTGVFEPLSLCLLCHGVDHPRGLCPFPDVPGWNGGGQRPAQFSAPPRHRAAYNPTEDARAEAAHSANTVRDRFPIHDRFPATDRFLAFQNPT</sequence>
<name>A0ACB8RA12_9AGAM</name>
<keyword evidence="2" id="KW-1185">Reference proteome</keyword>
<reference evidence="1" key="2">
    <citation type="journal article" date="2022" name="New Phytol.">
        <title>Evolutionary transition to the ectomycorrhizal habit in the genomes of a hyperdiverse lineage of mushroom-forming fungi.</title>
        <authorList>
            <person name="Looney B."/>
            <person name="Miyauchi S."/>
            <person name="Morin E."/>
            <person name="Drula E."/>
            <person name="Courty P.E."/>
            <person name="Kohler A."/>
            <person name="Kuo A."/>
            <person name="LaButti K."/>
            <person name="Pangilinan J."/>
            <person name="Lipzen A."/>
            <person name="Riley R."/>
            <person name="Andreopoulos W."/>
            <person name="He G."/>
            <person name="Johnson J."/>
            <person name="Nolan M."/>
            <person name="Tritt A."/>
            <person name="Barry K.W."/>
            <person name="Grigoriev I.V."/>
            <person name="Nagy L.G."/>
            <person name="Hibbett D."/>
            <person name="Henrissat B."/>
            <person name="Matheny P.B."/>
            <person name="Labbe J."/>
            <person name="Martin F.M."/>
        </authorList>
    </citation>
    <scope>NUCLEOTIDE SEQUENCE</scope>
    <source>
        <strain evidence="1">FP105234-sp</strain>
    </source>
</reference>
<dbReference type="EMBL" id="MU276163">
    <property type="protein sequence ID" value="KAI0040848.1"/>
    <property type="molecule type" value="Genomic_DNA"/>
</dbReference>